<dbReference type="EMBL" id="LXQA010112779">
    <property type="protein sequence ID" value="MCI19001.1"/>
    <property type="molecule type" value="Genomic_DNA"/>
</dbReference>
<reference evidence="1 2" key="1">
    <citation type="journal article" date="2018" name="Front. Plant Sci.">
        <title>Red Clover (Trifolium pratense) and Zigzag Clover (T. medium) - A Picture of Genomic Similarities and Differences.</title>
        <authorList>
            <person name="Dluhosova J."/>
            <person name="Istvanek J."/>
            <person name="Nedelnik J."/>
            <person name="Repkova J."/>
        </authorList>
    </citation>
    <scope>NUCLEOTIDE SEQUENCE [LARGE SCALE GENOMIC DNA]</scope>
    <source>
        <strain evidence="2">cv. 10/8</strain>
        <tissue evidence="1">Leaf</tissue>
    </source>
</reference>
<accession>A0A392Q3V2</accession>
<name>A0A392Q3V2_9FABA</name>
<dbReference type="Proteomes" id="UP000265520">
    <property type="component" value="Unassembled WGS sequence"/>
</dbReference>
<proteinExistence type="predicted"/>
<evidence type="ECO:0000313" key="2">
    <source>
        <dbReference type="Proteomes" id="UP000265520"/>
    </source>
</evidence>
<evidence type="ECO:0000313" key="1">
    <source>
        <dbReference type="EMBL" id="MCI19001.1"/>
    </source>
</evidence>
<feature type="non-terminal residue" evidence="1">
    <location>
        <position position="1"/>
    </location>
</feature>
<protein>
    <submittedName>
        <fullName evidence="1">Uncharacterized protein</fullName>
    </submittedName>
</protein>
<dbReference type="AlphaFoldDB" id="A0A392Q3V2"/>
<organism evidence="1 2">
    <name type="scientific">Trifolium medium</name>
    <dbReference type="NCBI Taxonomy" id="97028"/>
    <lineage>
        <taxon>Eukaryota</taxon>
        <taxon>Viridiplantae</taxon>
        <taxon>Streptophyta</taxon>
        <taxon>Embryophyta</taxon>
        <taxon>Tracheophyta</taxon>
        <taxon>Spermatophyta</taxon>
        <taxon>Magnoliopsida</taxon>
        <taxon>eudicotyledons</taxon>
        <taxon>Gunneridae</taxon>
        <taxon>Pentapetalae</taxon>
        <taxon>rosids</taxon>
        <taxon>fabids</taxon>
        <taxon>Fabales</taxon>
        <taxon>Fabaceae</taxon>
        <taxon>Papilionoideae</taxon>
        <taxon>50 kb inversion clade</taxon>
        <taxon>NPAAA clade</taxon>
        <taxon>Hologalegina</taxon>
        <taxon>IRL clade</taxon>
        <taxon>Trifolieae</taxon>
        <taxon>Trifolium</taxon>
    </lineage>
</organism>
<sequence>FLWRLSSPTLFHIFHIRFYVEAVTCYYGIYPWHSSGEHAKRLALACKHLMMLSSTVGERFAPIFTGLVGLSSSCTVENFIIVSNGKGFYATFSSSEIEDFFNESVVPLHSLSICIDGHYLIVASVVLHLEVNG</sequence>
<comment type="caution">
    <text evidence="1">The sequence shown here is derived from an EMBL/GenBank/DDBJ whole genome shotgun (WGS) entry which is preliminary data.</text>
</comment>
<keyword evidence="2" id="KW-1185">Reference proteome</keyword>